<keyword evidence="4" id="KW-0131">Cell cycle</keyword>
<evidence type="ECO:0000259" key="3">
    <source>
        <dbReference type="Pfam" id="PF26509"/>
    </source>
</evidence>
<accession>A0A6I4NSD7</accession>
<evidence type="ECO:0000313" key="4">
    <source>
        <dbReference type="EMBL" id="MWB97163.1"/>
    </source>
</evidence>
<proteinExistence type="predicted"/>
<feature type="domain" description="DUF8171" evidence="3">
    <location>
        <begin position="35"/>
        <end position="312"/>
    </location>
</feature>
<feature type="transmembrane region" description="Helical" evidence="2">
    <location>
        <begin position="174"/>
        <end position="200"/>
    </location>
</feature>
<name>A0A6I4NSD7_9MICO</name>
<gene>
    <name evidence="4" type="ORF">GB864_01110</name>
</gene>
<dbReference type="EMBL" id="WSTA01000002">
    <property type="protein sequence ID" value="MWB97163.1"/>
    <property type="molecule type" value="Genomic_DNA"/>
</dbReference>
<feature type="transmembrane region" description="Helical" evidence="2">
    <location>
        <begin position="238"/>
        <end position="258"/>
    </location>
</feature>
<dbReference type="GO" id="GO:0051301">
    <property type="term" value="P:cell division"/>
    <property type="evidence" value="ECO:0007669"/>
    <property type="project" value="UniProtKB-KW"/>
</dbReference>
<feature type="compositionally biased region" description="Low complexity" evidence="1">
    <location>
        <begin position="1"/>
        <end position="17"/>
    </location>
</feature>
<dbReference type="Proteomes" id="UP000438182">
    <property type="component" value="Unassembled WGS sequence"/>
</dbReference>
<evidence type="ECO:0000256" key="1">
    <source>
        <dbReference type="SAM" id="MobiDB-lite"/>
    </source>
</evidence>
<dbReference type="RefSeq" id="WP_160422436.1">
    <property type="nucleotide sequence ID" value="NZ_WSTA01000002.1"/>
</dbReference>
<comment type="caution">
    <text evidence="4">The sequence shown here is derived from an EMBL/GenBank/DDBJ whole genome shotgun (WGS) entry which is preliminary data.</text>
</comment>
<keyword evidence="4" id="KW-0132">Cell division</keyword>
<dbReference type="InterPro" id="IPR058484">
    <property type="entry name" value="DUF8171"/>
</dbReference>
<feature type="transmembrane region" description="Helical" evidence="2">
    <location>
        <begin position="66"/>
        <end position="97"/>
    </location>
</feature>
<keyword evidence="2" id="KW-0812">Transmembrane</keyword>
<evidence type="ECO:0000313" key="5">
    <source>
        <dbReference type="Proteomes" id="UP000438182"/>
    </source>
</evidence>
<dbReference type="AlphaFoldDB" id="A0A6I4NSD7"/>
<evidence type="ECO:0000256" key="2">
    <source>
        <dbReference type="SAM" id="Phobius"/>
    </source>
</evidence>
<organism evidence="4 5">
    <name type="scientific">Agromyces seonyuensis</name>
    <dbReference type="NCBI Taxonomy" id="2662446"/>
    <lineage>
        <taxon>Bacteria</taxon>
        <taxon>Bacillati</taxon>
        <taxon>Actinomycetota</taxon>
        <taxon>Actinomycetes</taxon>
        <taxon>Micrococcales</taxon>
        <taxon>Microbacteriaceae</taxon>
        <taxon>Agromyces</taxon>
    </lineage>
</organism>
<protein>
    <submittedName>
        <fullName evidence="4">Cell division protein FtsQ</fullName>
    </submittedName>
</protein>
<dbReference type="Pfam" id="PF26509">
    <property type="entry name" value="DUF8171"/>
    <property type="match status" value="1"/>
</dbReference>
<sequence length="323" mass="34504">MSDTTTPTTSTTPTGSPRLRPVREPNTLTTPQKLMVLVLSMTLFGLSDLVAEVIPSFEVGPFEFEIAYFAFIPVVLAALFSPIWVAIGAPLGAIIFAELMLGDFSGLGEVEGYLQALVGIAVAGCLVRDPRNKAQLFWASIVFVAIDKVSSGLIDLVKVGVGIDPDTLEESDGLFQAVLVSETIELVLALVVTGILFGALPAMWLAPRLYGKIEPLLGMRPRDPQHPPRLIGTNGAPWWILAVVGLLVAVATGVLSQWEEFLGVEEGVTAFGAFEPDYIEEYGQSYVWVAIIVAVVALAVVVTVVAIASKRRKAKTAAIEARS</sequence>
<keyword evidence="5" id="KW-1185">Reference proteome</keyword>
<feature type="region of interest" description="Disordered" evidence="1">
    <location>
        <begin position="1"/>
        <end position="25"/>
    </location>
</feature>
<keyword evidence="2" id="KW-0472">Membrane</keyword>
<feature type="transmembrane region" description="Helical" evidence="2">
    <location>
        <begin position="286"/>
        <end position="308"/>
    </location>
</feature>
<reference evidence="4 5" key="1">
    <citation type="submission" date="2019-12" db="EMBL/GenBank/DDBJ databases">
        <authorList>
            <person name="Kim Y.S."/>
        </authorList>
    </citation>
    <scope>NUCLEOTIDE SEQUENCE [LARGE SCALE GENOMIC DNA]</scope>
    <source>
        <strain evidence="4 5">MMS17-SY077</strain>
    </source>
</reference>
<keyword evidence="2" id="KW-1133">Transmembrane helix</keyword>